<proteinExistence type="predicted"/>
<reference evidence="2" key="1">
    <citation type="submission" date="2022-06" db="EMBL/GenBank/DDBJ databases">
        <title>Sneathiella actinostolidae sp. nov., isolated from a sea anemonein the Western Pacific Ocean.</title>
        <authorList>
            <person name="Wei M.J."/>
        </authorList>
    </citation>
    <scope>NUCLEOTIDE SEQUENCE</scope>
    <source>
        <strain evidence="2">PHK-P5</strain>
    </source>
</reference>
<feature type="transmembrane region" description="Helical" evidence="1">
    <location>
        <begin position="266"/>
        <end position="286"/>
    </location>
</feature>
<dbReference type="Proteomes" id="UP001056291">
    <property type="component" value="Chromosome"/>
</dbReference>
<organism evidence="2 3">
    <name type="scientific">Sneathiella marina</name>
    <dbReference type="NCBI Taxonomy" id="2950108"/>
    <lineage>
        <taxon>Bacteria</taxon>
        <taxon>Pseudomonadati</taxon>
        <taxon>Pseudomonadota</taxon>
        <taxon>Alphaproteobacteria</taxon>
        <taxon>Sneathiellales</taxon>
        <taxon>Sneathiellaceae</taxon>
        <taxon>Sneathiella</taxon>
    </lineage>
</organism>
<keyword evidence="1" id="KW-0472">Membrane</keyword>
<feature type="transmembrane region" description="Helical" evidence="1">
    <location>
        <begin position="148"/>
        <end position="166"/>
    </location>
</feature>
<dbReference type="Gene3D" id="1.20.1740.10">
    <property type="entry name" value="Amino acid/polyamine transporter I"/>
    <property type="match status" value="1"/>
</dbReference>
<evidence type="ECO:0000313" key="2">
    <source>
        <dbReference type="EMBL" id="USG59914.1"/>
    </source>
</evidence>
<keyword evidence="1" id="KW-0812">Transmembrane</keyword>
<feature type="transmembrane region" description="Helical" evidence="1">
    <location>
        <begin position="307"/>
        <end position="323"/>
    </location>
</feature>
<evidence type="ECO:0000313" key="3">
    <source>
        <dbReference type="Proteomes" id="UP001056291"/>
    </source>
</evidence>
<evidence type="ECO:0008006" key="4">
    <source>
        <dbReference type="Google" id="ProtNLM"/>
    </source>
</evidence>
<keyword evidence="1" id="KW-1133">Transmembrane helix</keyword>
<feature type="transmembrane region" description="Helical" evidence="1">
    <location>
        <begin position="86"/>
        <end position="111"/>
    </location>
</feature>
<feature type="transmembrane region" description="Helical" evidence="1">
    <location>
        <begin position="117"/>
        <end position="136"/>
    </location>
</feature>
<accession>A0ABY4W3P1</accession>
<protein>
    <recommendedName>
        <fullName evidence="4">Amino acid permease</fullName>
    </recommendedName>
</protein>
<sequence length="378" mass="40758">MTSRLRDFAHGTTTPLASIFGSGFLVIVAVLADSVGPYALPAMAGICLVAYGVGAIIRFNIRHAEPVLDAGNATGLTSIFERIADIALVPAYIISVTLYIRILASYGLGFLGSNTEYNQRALTTAIILFILFIGVTKGLRVLEGLERWALITTMAIIALMIAAFFVHDMGVLVTGELTLPDLTDPSLWQIVTVLGGTLIVVQGFETTRYLGDEFDAPTRIKASRNAQFLSTGVYILFVALATPIMYTLPDDVADNALMDLAGTVAVWLPLPLVIAAIFSQFSAATADTIGASGNMLEFTRHRIPVRLTYLIICGFAVLLTWSADTFEILTLASRAFAFYYFMQCLVAFSVAQTNKQRILFLLAAAGLLFITIFAVPVG</sequence>
<feature type="transmembrane region" description="Helical" evidence="1">
    <location>
        <begin position="38"/>
        <end position="57"/>
    </location>
</feature>
<feature type="transmembrane region" description="Helical" evidence="1">
    <location>
        <begin position="358"/>
        <end position="377"/>
    </location>
</feature>
<dbReference type="RefSeq" id="WP_251932684.1">
    <property type="nucleotide sequence ID" value="NZ_CP098747.1"/>
</dbReference>
<dbReference type="EMBL" id="CP098747">
    <property type="protein sequence ID" value="USG59914.1"/>
    <property type="molecule type" value="Genomic_DNA"/>
</dbReference>
<keyword evidence="3" id="KW-1185">Reference proteome</keyword>
<feature type="transmembrane region" description="Helical" evidence="1">
    <location>
        <begin position="225"/>
        <end position="246"/>
    </location>
</feature>
<feature type="transmembrane region" description="Helical" evidence="1">
    <location>
        <begin position="12"/>
        <end position="32"/>
    </location>
</feature>
<gene>
    <name evidence="2" type="ORF">NBZ79_12080</name>
</gene>
<evidence type="ECO:0000256" key="1">
    <source>
        <dbReference type="SAM" id="Phobius"/>
    </source>
</evidence>
<feature type="transmembrane region" description="Helical" evidence="1">
    <location>
        <begin position="329"/>
        <end position="351"/>
    </location>
</feature>
<feature type="transmembrane region" description="Helical" evidence="1">
    <location>
        <begin position="186"/>
        <end position="204"/>
    </location>
</feature>
<name>A0ABY4W3P1_9PROT</name>